<dbReference type="SUPFAM" id="SSF100934">
    <property type="entry name" value="Heat shock protein 70kD (HSP70), C-terminal subdomain"/>
    <property type="match status" value="2"/>
</dbReference>
<dbReference type="InterPro" id="IPR029048">
    <property type="entry name" value="HSP70_C_sf"/>
</dbReference>
<evidence type="ECO:0000256" key="5">
    <source>
        <dbReference type="SAM" id="MobiDB-lite"/>
    </source>
</evidence>
<feature type="coiled-coil region" evidence="4">
    <location>
        <begin position="510"/>
        <end position="537"/>
    </location>
</feature>
<dbReference type="NCBIfam" id="NF001413">
    <property type="entry name" value="PRK00290.1"/>
    <property type="match status" value="1"/>
</dbReference>
<dbReference type="PROSITE" id="PS01036">
    <property type="entry name" value="HSP70_3"/>
    <property type="match status" value="1"/>
</dbReference>
<evidence type="ECO:0000256" key="2">
    <source>
        <dbReference type="ARBA" id="ARBA00022840"/>
    </source>
</evidence>
<dbReference type="Gene3D" id="1.20.1270.10">
    <property type="match status" value="2"/>
</dbReference>
<dbReference type="GO" id="GO:0005524">
    <property type="term" value="F:ATP binding"/>
    <property type="evidence" value="ECO:0007669"/>
    <property type="project" value="UniProtKB-KW"/>
</dbReference>
<dbReference type="EMBL" id="LRBV02000001">
    <property type="status" value="NOT_ANNOTATED_CDS"/>
    <property type="molecule type" value="Genomic_DNA"/>
</dbReference>
<evidence type="ECO:0000256" key="1">
    <source>
        <dbReference type="ARBA" id="ARBA00022741"/>
    </source>
</evidence>
<feature type="region of interest" description="Disordered" evidence="5">
    <location>
        <begin position="686"/>
        <end position="775"/>
    </location>
</feature>
<reference evidence="6 7" key="1">
    <citation type="journal article" date="2016" name="G3 (Bethesda)">
        <title>First Draft Assembly and Annotation of the Genome of a California Endemic Oak Quercus lobata Nee (Fagaceae).</title>
        <authorList>
            <person name="Sork V.L."/>
            <person name="Fitz-Gibbon S.T."/>
            <person name="Puiu D."/>
            <person name="Crepeau M."/>
            <person name="Gugger P.F."/>
            <person name="Sherman R."/>
            <person name="Stevens K."/>
            <person name="Langley C.H."/>
            <person name="Pellegrini M."/>
            <person name="Salzberg S.L."/>
        </authorList>
    </citation>
    <scope>NUCLEOTIDE SEQUENCE [LARGE SCALE GENOMIC DNA]</scope>
    <source>
        <strain evidence="6 7">cv. SW786</strain>
    </source>
</reference>
<dbReference type="Pfam" id="PF00012">
    <property type="entry name" value="HSP70"/>
    <property type="match status" value="2"/>
</dbReference>
<dbReference type="Gene3D" id="2.60.34.10">
    <property type="entry name" value="Substrate Binding Domain Of DNAk, Chain A, domain 1"/>
    <property type="match status" value="1"/>
</dbReference>
<dbReference type="RefSeq" id="XP_030966694.1">
    <property type="nucleotide sequence ID" value="XM_031110834.1"/>
</dbReference>
<dbReference type="AlphaFoldDB" id="A0A7N2KPB1"/>
<keyword evidence="1" id="KW-0547">Nucleotide-binding</keyword>
<sequence>MGKGEGPAIGIDLGTCYSCVAIWQRNRVEIIPNDLGNRTTPSYVAFNETHRLIGQAAKDQISMNPTNTVFGSKRLIGRRFNDESVQRDMKLWPFKVIADPDHGRPIIAVTYKYEEKHFLAEEISSMVLVKMKEIAEAHCGSKIKNAVISVPARFNHSQRQATMDAGVIAGLDVMRLINEPTAAAIAYGLDKDGTGERNVLIFDLGGGTLDVSLLTIEGGIFEVKATAGNTHLGGEDFDSRMVNFFIQEFKRKHKKDITGGKAYRKLWNACERAKRMLSSNTRTTIEIDSLYDGIDFYSFITRAKFEELNMNIFRKCMGPVEKCLMDAKMDKSSVHDVVLVGGSTRIPKVQKLLQNFFDGKELCKRINPDEAVAYGCAVQAAILNGEGNTRVEKILCLDVTPLSLGLETSGDVMTVLIPRNTTIPTKKEEDFSTKSDEQKSVNIQVYEGEHAKTSGNNLLGKFELSGIPPAPGGVPQIAVCFDVDVDGILNVSAKDKTTGKRNNITITDKCRLSKEKIKKLVQEAKKYKAEDEEHNMKAELKNSLENYAFNMRSTFRDEETVAKVRAVDRKMVEEVIEETIDWLERNQLAEADEFEDKMSELESICNAVIAMIGQGADDDVGEATLEDEQHMEEIKIHQGVDSDMNVATQEDTKPKKEIHICQGPNGHMAIAMKEVNIQKEIKGQEAEKNIAQDKEDKKKEIKDKGQEAEKNIAQDKEDKKKEIKDKGQEAEKNIAQDKEDKKEIKDNRQEVAKNIAQDKEDKKKEKVEKYKAEDKEHKKKIEAKDALENCAYYMSYKIKDVKNALTKIEDAVEQTILWLQRNQLSEADEFVDKMKELEGICYPFIAKTYQGAGGDYGK</sequence>
<dbReference type="SUPFAM" id="SSF53067">
    <property type="entry name" value="Actin-like ATPase domain"/>
    <property type="match status" value="2"/>
</dbReference>
<dbReference type="FunFam" id="3.30.30.30:FF:000001">
    <property type="entry name" value="heat shock 70 kDa protein-like"/>
    <property type="match status" value="1"/>
</dbReference>
<dbReference type="InterPro" id="IPR018181">
    <property type="entry name" value="Heat_shock_70_CS"/>
</dbReference>
<dbReference type="InterPro" id="IPR029047">
    <property type="entry name" value="HSP70_peptide-bd_sf"/>
</dbReference>
<dbReference type="OrthoDB" id="1758416at2759"/>
<accession>A0A7N2KPB1</accession>
<dbReference type="KEGG" id="qlo:115987312"/>
<dbReference type="FunFam" id="3.30.420.40:FF:000026">
    <property type="entry name" value="Heat shock protein 70"/>
    <property type="match status" value="1"/>
</dbReference>
<dbReference type="GO" id="GO:0009408">
    <property type="term" value="P:response to heat"/>
    <property type="evidence" value="ECO:0007669"/>
    <property type="project" value="UniProtKB-ARBA"/>
</dbReference>
<dbReference type="PRINTS" id="PR00301">
    <property type="entry name" value="HEATSHOCK70"/>
</dbReference>
<keyword evidence="3" id="KW-0346">Stress response</keyword>
<organism evidence="6 7">
    <name type="scientific">Quercus lobata</name>
    <name type="common">Valley oak</name>
    <dbReference type="NCBI Taxonomy" id="97700"/>
    <lineage>
        <taxon>Eukaryota</taxon>
        <taxon>Viridiplantae</taxon>
        <taxon>Streptophyta</taxon>
        <taxon>Embryophyta</taxon>
        <taxon>Tracheophyta</taxon>
        <taxon>Spermatophyta</taxon>
        <taxon>Magnoliopsida</taxon>
        <taxon>eudicotyledons</taxon>
        <taxon>Gunneridae</taxon>
        <taxon>Pentapetalae</taxon>
        <taxon>rosids</taxon>
        <taxon>fabids</taxon>
        <taxon>Fagales</taxon>
        <taxon>Fagaceae</taxon>
        <taxon>Quercus</taxon>
    </lineage>
</organism>
<dbReference type="Gene3D" id="3.30.30.30">
    <property type="match status" value="1"/>
</dbReference>
<dbReference type="PANTHER" id="PTHR19375">
    <property type="entry name" value="HEAT SHOCK PROTEIN 70KDA"/>
    <property type="match status" value="1"/>
</dbReference>
<keyword evidence="4" id="KW-0175">Coiled coil</keyword>
<evidence type="ECO:0000313" key="7">
    <source>
        <dbReference type="Proteomes" id="UP000594261"/>
    </source>
</evidence>
<dbReference type="SUPFAM" id="SSF100920">
    <property type="entry name" value="Heat shock protein 70kD (HSP70), peptide-binding domain"/>
    <property type="match status" value="1"/>
</dbReference>
<reference evidence="6" key="2">
    <citation type="submission" date="2021-01" db="UniProtKB">
        <authorList>
            <consortium name="EnsemblPlants"/>
        </authorList>
    </citation>
    <scope>IDENTIFICATION</scope>
</reference>
<dbReference type="Gramene" id="QL01p032630:mrna">
    <property type="protein sequence ID" value="QL01p032630:mrna"/>
    <property type="gene ID" value="QL01p032630"/>
</dbReference>
<dbReference type="InterPro" id="IPR013126">
    <property type="entry name" value="Hsp_70_fam"/>
</dbReference>
<evidence type="ECO:0000256" key="4">
    <source>
        <dbReference type="SAM" id="Coils"/>
    </source>
</evidence>
<keyword evidence="7" id="KW-1185">Reference proteome</keyword>
<dbReference type="InParanoid" id="A0A7N2KPB1"/>
<name>A0A7N2KPB1_QUELO</name>
<gene>
    <name evidence="6" type="primary">LOC115987312</name>
</gene>
<evidence type="ECO:0000256" key="3">
    <source>
        <dbReference type="ARBA" id="ARBA00023016"/>
    </source>
</evidence>
<dbReference type="GeneID" id="115987312"/>
<dbReference type="EnsemblPlants" id="QL01p032630:mrna">
    <property type="protein sequence ID" value="QL01p032630:mrna"/>
    <property type="gene ID" value="QL01p032630"/>
</dbReference>
<keyword evidence="2" id="KW-0067">ATP-binding</keyword>
<dbReference type="InterPro" id="IPR043129">
    <property type="entry name" value="ATPase_NBD"/>
</dbReference>
<dbReference type="Gene3D" id="3.30.420.40">
    <property type="match status" value="2"/>
</dbReference>
<dbReference type="Gene3D" id="3.90.640.10">
    <property type="entry name" value="Actin, Chain A, domain 4"/>
    <property type="match status" value="1"/>
</dbReference>
<dbReference type="PROSITE" id="PS00329">
    <property type="entry name" value="HSP70_2"/>
    <property type="match status" value="1"/>
</dbReference>
<proteinExistence type="predicted"/>
<evidence type="ECO:0000313" key="6">
    <source>
        <dbReference type="EnsemblPlants" id="QL01p032630:mrna"/>
    </source>
</evidence>
<protein>
    <submittedName>
        <fullName evidence="6">Uncharacterized protein</fullName>
    </submittedName>
</protein>
<dbReference type="GO" id="GO:0140662">
    <property type="term" value="F:ATP-dependent protein folding chaperone"/>
    <property type="evidence" value="ECO:0007669"/>
    <property type="project" value="InterPro"/>
</dbReference>
<dbReference type="FunFam" id="3.30.420.40:FF:000465">
    <property type="entry name" value="Heat shock cognate 70 kDa protein 2"/>
    <property type="match status" value="1"/>
</dbReference>
<dbReference type="FunFam" id="3.90.640.10:FF:000002">
    <property type="entry name" value="Heat shock 70 kDa"/>
    <property type="match status" value="1"/>
</dbReference>
<dbReference type="Proteomes" id="UP000594261">
    <property type="component" value="Chromosome 1"/>
</dbReference>
<dbReference type="FunFam" id="2.60.34.10:FF:000002">
    <property type="entry name" value="Heat shock 70 kDa"/>
    <property type="match status" value="1"/>
</dbReference>